<keyword evidence="1" id="KW-0732">Signal</keyword>
<dbReference type="AlphaFoldDB" id="A0A643EYP9"/>
<name>A0A643EYP9_9HYPH</name>
<accession>A0A643EYP9</accession>
<dbReference type="RefSeq" id="WP_128093810.1">
    <property type="nucleotide sequence ID" value="NZ_JBHEEN010000005.1"/>
</dbReference>
<feature type="domain" description="SsuA/THI5-like" evidence="2">
    <location>
        <begin position="40"/>
        <end position="240"/>
    </location>
</feature>
<organism evidence="3">
    <name type="scientific">Brucella pituitosa</name>
    <dbReference type="NCBI Taxonomy" id="571256"/>
    <lineage>
        <taxon>Bacteria</taxon>
        <taxon>Pseudomonadati</taxon>
        <taxon>Pseudomonadota</taxon>
        <taxon>Alphaproteobacteria</taxon>
        <taxon>Hyphomicrobiales</taxon>
        <taxon>Brucellaceae</taxon>
        <taxon>Brucella/Ochrobactrum group</taxon>
        <taxon>Brucella</taxon>
    </lineage>
</organism>
<comment type="caution">
    <text evidence="3">The sequence shown here is derived from an EMBL/GenBank/DDBJ whole genome shotgun (WGS) entry which is preliminary data.</text>
</comment>
<evidence type="ECO:0000313" key="3">
    <source>
        <dbReference type="EMBL" id="KAB0570968.1"/>
    </source>
</evidence>
<feature type="signal peptide" evidence="1">
    <location>
        <begin position="1"/>
        <end position="26"/>
    </location>
</feature>
<sequence length="339" mass="37274">MKKTLVAALAALAALSMGLSAQMAYALDKVTLGTNWLAQAGHGGFYQALADGTYEKYGLDVKIEMGGPQVNNRPMLAAGRLDFLLTGNLLLSFNNVANGVPTTVVAAFYQKDPQALMAHEGEYKDFKDLANAETILISKDGQFSFWPWLVKDFGFKDEQLRPYGYSLAQFLSDKKTVQQAYATAEPIYAEKEGAKVTTFLLADQGYSTYANTIETRQDLIEKNPDLVQRFVTASIEGWTNFLYGDNSKAYELILKDNADMSKETLDAELARLKDLKLIDSGDTLEKGIGAIDMNRVKEFYELARKSGIVSGDELDMTKVATDAFVNKGAGLDIKKQLGQ</sequence>
<dbReference type="Pfam" id="PF09084">
    <property type="entry name" value="NMT1"/>
    <property type="match status" value="1"/>
</dbReference>
<gene>
    <name evidence="3" type="ORF">F7Q93_13430</name>
</gene>
<evidence type="ECO:0000256" key="1">
    <source>
        <dbReference type="SAM" id="SignalP"/>
    </source>
</evidence>
<protein>
    <submittedName>
        <fullName evidence="3">ABC transporter substrate-binding protein</fullName>
    </submittedName>
</protein>
<evidence type="ECO:0000259" key="2">
    <source>
        <dbReference type="Pfam" id="PF09084"/>
    </source>
</evidence>
<dbReference type="EMBL" id="VZPE01000005">
    <property type="protein sequence ID" value="KAB0570968.1"/>
    <property type="molecule type" value="Genomic_DNA"/>
</dbReference>
<dbReference type="InterPro" id="IPR027939">
    <property type="entry name" value="NMT1/THI5"/>
</dbReference>
<dbReference type="Gene3D" id="3.40.190.10">
    <property type="entry name" value="Periplasmic binding protein-like II"/>
    <property type="match status" value="2"/>
</dbReference>
<dbReference type="SUPFAM" id="SSF53850">
    <property type="entry name" value="Periplasmic binding protein-like II"/>
    <property type="match status" value="1"/>
</dbReference>
<proteinExistence type="predicted"/>
<dbReference type="GO" id="GO:0009228">
    <property type="term" value="P:thiamine biosynthetic process"/>
    <property type="evidence" value="ECO:0007669"/>
    <property type="project" value="InterPro"/>
</dbReference>
<dbReference type="PANTHER" id="PTHR31528:SF3">
    <property type="entry name" value="THIAMINE BIOSYNTHESIS PROTEIN HI_0357-RELATED"/>
    <property type="match status" value="1"/>
</dbReference>
<feature type="chain" id="PRO_5025057824" evidence="1">
    <location>
        <begin position="27"/>
        <end position="339"/>
    </location>
</feature>
<dbReference type="InterPro" id="IPR015168">
    <property type="entry name" value="SsuA/THI5"/>
</dbReference>
<reference evidence="3" key="1">
    <citation type="submission" date="2019-09" db="EMBL/GenBank/DDBJ databases">
        <title>Draft genome sequences of 48 bacterial type strains from the CCUG.</title>
        <authorList>
            <person name="Tunovic T."/>
            <person name="Pineiro-Iglesias B."/>
            <person name="Unosson C."/>
            <person name="Inganas E."/>
            <person name="Ohlen M."/>
            <person name="Cardew S."/>
            <person name="Jensie-Markopoulos S."/>
            <person name="Salva-Serra F."/>
            <person name="Jaen-Luchoro D."/>
            <person name="Karlsson R."/>
            <person name="Svensson-Stadler L."/>
            <person name="Chun J."/>
            <person name="Moore E."/>
        </authorList>
    </citation>
    <scope>NUCLEOTIDE SEQUENCE</scope>
    <source>
        <strain evidence="3">CCUG 50899</strain>
    </source>
</reference>
<dbReference type="PANTHER" id="PTHR31528">
    <property type="entry name" value="4-AMINO-5-HYDROXYMETHYL-2-METHYLPYRIMIDINE PHOSPHATE SYNTHASE THI11-RELATED"/>
    <property type="match status" value="1"/>
</dbReference>